<dbReference type="EMBL" id="UYSU01045308">
    <property type="protein sequence ID" value="VDM05171.1"/>
    <property type="molecule type" value="Genomic_DNA"/>
</dbReference>
<keyword evidence="2" id="KW-1185">Reference proteome</keyword>
<evidence type="ECO:0000313" key="2">
    <source>
        <dbReference type="Proteomes" id="UP000275846"/>
    </source>
</evidence>
<dbReference type="AlphaFoldDB" id="A0A183TQN7"/>
<organism evidence="3">
    <name type="scientific">Schistocephalus solidus</name>
    <name type="common">Tapeworm</name>
    <dbReference type="NCBI Taxonomy" id="70667"/>
    <lineage>
        <taxon>Eukaryota</taxon>
        <taxon>Metazoa</taxon>
        <taxon>Spiralia</taxon>
        <taxon>Lophotrochozoa</taxon>
        <taxon>Platyhelminthes</taxon>
        <taxon>Cestoda</taxon>
        <taxon>Eucestoda</taxon>
        <taxon>Diphyllobothriidea</taxon>
        <taxon>Diphyllobothriidae</taxon>
        <taxon>Schistocephalus</taxon>
    </lineage>
</organism>
<accession>A0A183TQN7</accession>
<reference evidence="1 2" key="2">
    <citation type="submission" date="2018-11" db="EMBL/GenBank/DDBJ databases">
        <authorList>
            <consortium name="Pathogen Informatics"/>
        </authorList>
    </citation>
    <scope>NUCLEOTIDE SEQUENCE [LARGE SCALE GENOMIC DNA]</scope>
    <source>
        <strain evidence="1 2">NST_G2</strain>
    </source>
</reference>
<name>A0A183TQN7_SCHSO</name>
<reference evidence="3" key="1">
    <citation type="submission" date="2016-06" db="UniProtKB">
        <authorList>
            <consortium name="WormBaseParasite"/>
        </authorList>
    </citation>
    <scope>IDENTIFICATION</scope>
</reference>
<evidence type="ECO:0000313" key="3">
    <source>
        <dbReference type="WBParaSite" id="SSLN_0001949901-mRNA-1"/>
    </source>
</evidence>
<dbReference type="Proteomes" id="UP000275846">
    <property type="component" value="Unassembled WGS sequence"/>
</dbReference>
<gene>
    <name evidence="1" type="ORF">SSLN_LOCUS18785</name>
</gene>
<proteinExistence type="predicted"/>
<evidence type="ECO:0000313" key="1">
    <source>
        <dbReference type="EMBL" id="VDM05171.1"/>
    </source>
</evidence>
<dbReference type="WBParaSite" id="SSLN_0001949901-mRNA-1">
    <property type="protein sequence ID" value="SSLN_0001949901-mRNA-1"/>
    <property type="gene ID" value="SSLN_0001949901"/>
</dbReference>
<protein>
    <submittedName>
        <fullName evidence="3">MMS19 nucleotide excision repair protein</fullName>
    </submittedName>
</protein>
<dbReference type="STRING" id="70667.A0A183TQN7"/>
<sequence>MYSTSSFAPNSDKPASLKRELLGLYSSFLRDTSRFGEEMLGQTDFLYNLLQLVSGDNFIIRDASGFGRRFSVFVSVIWSMHFRRVLFPIVGSEQNEEEYSLLEAAFLFLKTLFAADDLDSDLESTCSARIEVARVVFTEARLTNVVGTAERLFAILQSSSEEAPKTRALKSALISLTKLLALLSTDSLLATRMHEQGSVLPFAHLRVMATVCPHHSPLWQQPSFLIRKLDEFQVTTCLDSNRTVSSDPTPIPSPALYNRCSLLVLIPLPTHPMSRKY</sequence>